<dbReference type="OMA" id="VKHRICE"/>
<evidence type="ECO:0000256" key="20">
    <source>
        <dbReference type="ARBA" id="ARBA00033721"/>
    </source>
</evidence>
<comment type="function">
    <text evidence="20">Probable adapter protein that bind to and organize the subcellular localization of a variety of membrane proteins containing some PDZ recognition sequence. Involved in the clustering of various receptors, possibly by acting at the receptor internalization level. Plays a role in synaptic plasticity by regulating the trafficking and internalization of AMPA receptors. May be regulated upon PRKCA activation. May regulate ASIC1/ASIC3 channel. Regulates actin polymerization by inhibiting the actin-nucleating activity of the Arp2/3 complex; the function is competitive with nucleation promoting factors and is linked to neuronal morphology regulation and AMPA receptor (AMPAR) endocytosis. Via interaction with the Arp2/3 complex involved in regulation of synaptic plasicity of excitatory synapses and required for spine shrinkage during long-term depression (LTD). Involved in regulation of astrocyte morphology, antagonistic to Arp2/3 complex activator WASL/N-WASP function.</text>
</comment>
<organism evidence="26 27">
    <name type="scientific">Tetranychus urticae</name>
    <name type="common">Two-spotted spider mite</name>
    <dbReference type="NCBI Taxonomy" id="32264"/>
    <lineage>
        <taxon>Eukaryota</taxon>
        <taxon>Metazoa</taxon>
        <taxon>Ecdysozoa</taxon>
        <taxon>Arthropoda</taxon>
        <taxon>Chelicerata</taxon>
        <taxon>Arachnida</taxon>
        <taxon>Acari</taxon>
        <taxon>Acariformes</taxon>
        <taxon>Trombidiformes</taxon>
        <taxon>Prostigmata</taxon>
        <taxon>Eleutherengona</taxon>
        <taxon>Raphignathae</taxon>
        <taxon>Tetranychoidea</taxon>
        <taxon>Tetranychidae</taxon>
        <taxon>Tetranychus</taxon>
    </lineage>
</organism>
<evidence type="ECO:0000256" key="8">
    <source>
        <dbReference type="ARBA" id="ARBA00022599"/>
    </source>
</evidence>
<evidence type="ECO:0000256" key="23">
    <source>
        <dbReference type="ARBA" id="ARBA00093501"/>
    </source>
</evidence>
<dbReference type="SMART" id="SM00228">
    <property type="entry name" value="PDZ"/>
    <property type="match status" value="1"/>
</dbReference>
<dbReference type="FunFam" id="2.30.42.10:FF:000073">
    <property type="entry name" value="Interacting with PRKCA"/>
    <property type="match status" value="1"/>
</dbReference>
<dbReference type="GO" id="GO:0046872">
    <property type="term" value="F:metal ion binding"/>
    <property type="evidence" value="ECO:0007669"/>
    <property type="project" value="UniProtKB-KW"/>
</dbReference>
<evidence type="ECO:0000256" key="14">
    <source>
        <dbReference type="ARBA" id="ARBA00023139"/>
    </source>
</evidence>
<dbReference type="PROSITE" id="PS50870">
    <property type="entry name" value="AH"/>
    <property type="match status" value="1"/>
</dbReference>
<name>T1K8Y0_TETUR</name>
<dbReference type="OrthoDB" id="5917245at2759"/>
<reference evidence="26" key="2">
    <citation type="submission" date="2015-06" db="UniProtKB">
        <authorList>
            <consortium name="EnsemblMetazoa"/>
        </authorList>
    </citation>
    <scope>IDENTIFICATION</scope>
</reference>
<dbReference type="Proteomes" id="UP000015104">
    <property type="component" value="Unassembled WGS sequence"/>
</dbReference>
<dbReference type="PANTHER" id="PTHR12141:SF1">
    <property type="entry name" value="PRKCA-BINDING PROTEIN"/>
    <property type="match status" value="1"/>
</dbReference>
<keyword evidence="16" id="KW-0206">Cytoskeleton</keyword>
<dbReference type="SMART" id="SM01015">
    <property type="entry name" value="Arfaptin"/>
    <property type="match status" value="1"/>
</dbReference>
<reference evidence="27" key="1">
    <citation type="submission" date="2011-08" db="EMBL/GenBank/DDBJ databases">
        <authorList>
            <person name="Rombauts S."/>
        </authorList>
    </citation>
    <scope>NUCLEOTIDE SEQUENCE</scope>
    <source>
        <strain evidence="27">London</strain>
    </source>
</reference>
<gene>
    <name evidence="26" type="primary">107361741</name>
</gene>
<dbReference type="GO" id="GO:0006886">
    <property type="term" value="P:intracellular protein transport"/>
    <property type="evidence" value="ECO:0007669"/>
    <property type="project" value="TreeGrafter"/>
</dbReference>
<dbReference type="GO" id="GO:0005886">
    <property type="term" value="C:plasma membrane"/>
    <property type="evidence" value="ECO:0007669"/>
    <property type="project" value="GOC"/>
</dbReference>
<evidence type="ECO:0000256" key="2">
    <source>
        <dbReference type="ARBA" id="ARBA00004245"/>
    </source>
</evidence>
<dbReference type="CDD" id="cd06722">
    <property type="entry name" value="PDZ_PICK1-like"/>
    <property type="match status" value="1"/>
</dbReference>
<dbReference type="InterPro" id="IPR030798">
    <property type="entry name" value="Arfaptin_fam"/>
</dbReference>
<keyword evidence="13" id="KW-0472">Membrane</keyword>
<dbReference type="Pfam" id="PF06456">
    <property type="entry name" value="Arfaptin"/>
    <property type="match status" value="1"/>
</dbReference>
<keyword evidence="27" id="KW-1185">Reference proteome</keyword>
<evidence type="ECO:0000256" key="7">
    <source>
        <dbReference type="ARBA" id="ARBA00022553"/>
    </source>
</evidence>
<evidence type="ECO:0000313" key="27">
    <source>
        <dbReference type="Proteomes" id="UP000015104"/>
    </source>
</evidence>
<dbReference type="GO" id="GO:0043005">
    <property type="term" value="C:neuron projection"/>
    <property type="evidence" value="ECO:0007669"/>
    <property type="project" value="UniProtKB-KW"/>
</dbReference>
<feature type="domain" description="AH" evidence="25">
    <location>
        <begin position="172"/>
        <end position="385"/>
    </location>
</feature>
<keyword evidence="10" id="KW-0862">Zinc</keyword>
<dbReference type="Gene3D" id="1.20.1270.60">
    <property type="entry name" value="Arfaptin homology (AH) domain/BAR domain"/>
    <property type="match status" value="1"/>
</dbReference>
<evidence type="ECO:0000256" key="21">
    <source>
        <dbReference type="ARBA" id="ARBA00034102"/>
    </source>
</evidence>
<protein>
    <recommendedName>
        <fullName evidence="5">PRKCA-binding protein</fullName>
    </recommendedName>
    <alternativeName>
        <fullName evidence="19">Protein interacting with C kinase 1</fullName>
    </alternativeName>
    <alternativeName>
        <fullName evidence="18">Protein kinase C-alpha-binding protein</fullName>
    </alternativeName>
</protein>
<dbReference type="STRING" id="32264.T1K8Y0"/>
<dbReference type="GO" id="GO:0014069">
    <property type="term" value="C:postsynaptic density"/>
    <property type="evidence" value="ECO:0007669"/>
    <property type="project" value="UniProtKB-SubCell"/>
</dbReference>
<dbReference type="InterPro" id="IPR001478">
    <property type="entry name" value="PDZ"/>
</dbReference>
<evidence type="ECO:0000256" key="5">
    <source>
        <dbReference type="ARBA" id="ARBA00017975"/>
    </source>
</evidence>
<dbReference type="GO" id="GO:0097062">
    <property type="term" value="P:dendritic spine maintenance"/>
    <property type="evidence" value="ECO:0007669"/>
    <property type="project" value="TreeGrafter"/>
</dbReference>
<keyword evidence="17" id="KW-0449">Lipoprotein</keyword>
<dbReference type="GO" id="GO:0043113">
    <property type="term" value="P:receptor clustering"/>
    <property type="evidence" value="ECO:0007669"/>
    <property type="project" value="TreeGrafter"/>
</dbReference>
<dbReference type="EMBL" id="CAEY01001885">
    <property type="status" value="NOT_ANNOTATED_CDS"/>
    <property type="molecule type" value="Genomic_DNA"/>
</dbReference>
<dbReference type="eggNOG" id="KOG3651">
    <property type="taxonomic scope" value="Eukaryota"/>
</dbReference>
<keyword evidence="9" id="KW-0479">Metal-binding</keyword>
<dbReference type="AlphaFoldDB" id="T1K8Y0"/>
<dbReference type="GO" id="GO:0005080">
    <property type="term" value="F:protein kinase C binding"/>
    <property type="evidence" value="ECO:0007669"/>
    <property type="project" value="TreeGrafter"/>
</dbReference>
<feature type="domain" description="PDZ" evidence="24">
    <location>
        <begin position="50"/>
        <end position="133"/>
    </location>
</feature>
<comment type="subcellular location">
    <subcellularLocation>
        <location evidence="2">Cytoplasm</location>
        <location evidence="2">Cytoskeleton</location>
    </subcellularLocation>
    <subcellularLocation>
        <location evidence="3">Cytoplasm</location>
        <location evidence="3">Perinuclear region</location>
    </subcellularLocation>
    <subcellularLocation>
        <location evidence="4">Membrane</location>
        <topology evidence="4">Lipid-anchor</topology>
    </subcellularLocation>
    <subcellularLocation>
        <location evidence="1">Membrane</location>
        <topology evidence="1">Peripheral membrane protein</topology>
    </subcellularLocation>
    <subcellularLocation>
        <location evidence="22">Postsynaptic density</location>
    </subcellularLocation>
    <subcellularLocation>
        <location evidence="21">Synapse</location>
        <location evidence="21">Synaptosome</location>
    </subcellularLocation>
</comment>
<dbReference type="GO" id="GO:0032588">
    <property type="term" value="C:trans-Golgi network membrane"/>
    <property type="evidence" value="ECO:0007669"/>
    <property type="project" value="TreeGrafter"/>
</dbReference>
<keyword evidence="7" id="KW-0597">Phosphoprotein</keyword>
<dbReference type="GO" id="GO:0019904">
    <property type="term" value="F:protein domain specific binding"/>
    <property type="evidence" value="ECO:0007669"/>
    <property type="project" value="InterPro"/>
</dbReference>
<accession>T1K8Y0</accession>
<dbReference type="CDD" id="cd07659">
    <property type="entry name" value="BAR_PICK1"/>
    <property type="match status" value="1"/>
</dbReference>
<dbReference type="PANTHER" id="PTHR12141">
    <property type="entry name" value="ARFAPTIN-RELATED"/>
    <property type="match status" value="1"/>
</dbReference>
<dbReference type="GO" id="GO:0002092">
    <property type="term" value="P:positive regulation of receptor internalization"/>
    <property type="evidence" value="ECO:0007669"/>
    <property type="project" value="TreeGrafter"/>
</dbReference>
<keyword evidence="8" id="KW-0771">Synaptosome</keyword>
<evidence type="ECO:0000256" key="16">
    <source>
        <dbReference type="ARBA" id="ARBA00023212"/>
    </source>
</evidence>
<evidence type="ECO:0000259" key="24">
    <source>
        <dbReference type="PROSITE" id="PS50106"/>
    </source>
</evidence>
<evidence type="ECO:0000256" key="12">
    <source>
        <dbReference type="ARBA" id="ARBA00023018"/>
    </source>
</evidence>
<dbReference type="InterPro" id="IPR037959">
    <property type="entry name" value="PICK1_BAR"/>
</dbReference>
<dbReference type="GO" id="GO:0048471">
    <property type="term" value="C:perinuclear region of cytoplasm"/>
    <property type="evidence" value="ECO:0007669"/>
    <property type="project" value="UniProtKB-SubCell"/>
</dbReference>
<dbReference type="InterPro" id="IPR027267">
    <property type="entry name" value="AH/BAR_dom_sf"/>
</dbReference>
<evidence type="ECO:0000256" key="9">
    <source>
        <dbReference type="ARBA" id="ARBA00022723"/>
    </source>
</evidence>
<dbReference type="GO" id="GO:0005543">
    <property type="term" value="F:phospholipid binding"/>
    <property type="evidence" value="ECO:0007669"/>
    <property type="project" value="TreeGrafter"/>
</dbReference>
<evidence type="ECO:0000256" key="15">
    <source>
        <dbReference type="ARBA" id="ARBA00023203"/>
    </source>
</evidence>
<evidence type="ECO:0000259" key="25">
    <source>
        <dbReference type="PROSITE" id="PS50870"/>
    </source>
</evidence>
<keyword evidence="6" id="KW-0963">Cytoplasm</keyword>
<dbReference type="InterPro" id="IPR010504">
    <property type="entry name" value="AH_dom"/>
</dbReference>
<evidence type="ECO:0000256" key="13">
    <source>
        <dbReference type="ARBA" id="ARBA00023136"/>
    </source>
</evidence>
<keyword evidence="14" id="KW-0564">Palmitate</keyword>
<keyword evidence="15" id="KW-0009">Actin-binding</keyword>
<sequence>MSGGLAGEPSGAFGFTQYHLLPEHDPDFDDDIWLDNMIEDRRGMKVTNGTVTLEKDSRNMIGISIGGGAPHCPCIYIVQVFDNTPVAFDGTLESGDEIVGINGHNVKGKSKIEVAQMIKDTLGPVSFNYNKLHADPKQGKSLDIILKKVKHRICEKMSSDTADALGLSRAILCNDSLIRKLEELELMELMYKGIIERTRDLLKAHLEVCHVYKAFGDLFTEIGVKDINPESSKAFIQFGEVHRSLEKQGITMIRQMKPLVEDLNTFLNKAVPDTRLTIKKYGDVKMEYLSYCLKVKEMDDEEYDCQNINIPLYRVETGNYEYRLILRCRQEARKRFAALRSDVLIKLELLDSRHVQDIVSALQRLNSTMSNLHLEYHRLFESHRSFPVEIALTTNWSMTLPEDNLDSHEESDFR</sequence>
<dbReference type="GO" id="GO:0005856">
    <property type="term" value="C:cytoskeleton"/>
    <property type="evidence" value="ECO:0007669"/>
    <property type="project" value="UniProtKB-SubCell"/>
</dbReference>
<dbReference type="SUPFAM" id="SSF50156">
    <property type="entry name" value="PDZ domain-like"/>
    <property type="match status" value="1"/>
</dbReference>
<evidence type="ECO:0000256" key="18">
    <source>
        <dbReference type="ARBA" id="ARBA00031097"/>
    </source>
</evidence>
<dbReference type="Gene3D" id="2.30.42.10">
    <property type="match status" value="1"/>
</dbReference>
<evidence type="ECO:0000256" key="10">
    <source>
        <dbReference type="ARBA" id="ARBA00022833"/>
    </source>
</evidence>
<evidence type="ECO:0000256" key="3">
    <source>
        <dbReference type="ARBA" id="ARBA00004556"/>
    </source>
</evidence>
<dbReference type="InterPro" id="IPR036034">
    <property type="entry name" value="PDZ_sf"/>
</dbReference>
<dbReference type="HOGENOM" id="CLU_032347_1_0_1"/>
<dbReference type="PROSITE" id="PS50106">
    <property type="entry name" value="PDZ"/>
    <property type="match status" value="1"/>
</dbReference>
<evidence type="ECO:0000256" key="6">
    <source>
        <dbReference type="ARBA" id="ARBA00022490"/>
    </source>
</evidence>
<evidence type="ECO:0000256" key="11">
    <source>
        <dbReference type="ARBA" id="ARBA00022837"/>
    </source>
</evidence>
<dbReference type="Pfam" id="PF00595">
    <property type="entry name" value="PDZ"/>
    <property type="match status" value="1"/>
</dbReference>
<dbReference type="GO" id="GO:0003779">
    <property type="term" value="F:actin binding"/>
    <property type="evidence" value="ECO:0007669"/>
    <property type="project" value="UniProtKB-KW"/>
</dbReference>
<dbReference type="EnsemblMetazoa" id="tetur07g02980.1">
    <property type="protein sequence ID" value="tetur07g02980.1"/>
    <property type="gene ID" value="tetur07g02980"/>
</dbReference>
<dbReference type="GO" id="GO:0034315">
    <property type="term" value="P:regulation of Arp2/3 complex-mediated actin nucleation"/>
    <property type="evidence" value="ECO:0007669"/>
    <property type="project" value="TreeGrafter"/>
</dbReference>
<keyword evidence="11" id="KW-0106">Calcium</keyword>
<evidence type="ECO:0000313" key="26">
    <source>
        <dbReference type="EnsemblMetazoa" id="tetur07g02980.1"/>
    </source>
</evidence>
<evidence type="ECO:0000256" key="17">
    <source>
        <dbReference type="ARBA" id="ARBA00023288"/>
    </source>
</evidence>
<keyword evidence="12" id="KW-0770">Synapse</keyword>
<dbReference type="GO" id="GO:0098842">
    <property type="term" value="C:postsynaptic early endosome"/>
    <property type="evidence" value="ECO:0007669"/>
    <property type="project" value="TreeGrafter"/>
</dbReference>
<proteinExistence type="predicted"/>
<dbReference type="GO" id="GO:0008021">
    <property type="term" value="C:synaptic vesicle"/>
    <property type="evidence" value="ECO:0007669"/>
    <property type="project" value="TreeGrafter"/>
</dbReference>
<evidence type="ECO:0000256" key="4">
    <source>
        <dbReference type="ARBA" id="ARBA00004635"/>
    </source>
</evidence>
<evidence type="ECO:0000256" key="22">
    <source>
        <dbReference type="ARBA" id="ARBA00034105"/>
    </source>
</evidence>
<evidence type="ECO:0000256" key="1">
    <source>
        <dbReference type="ARBA" id="ARBA00004170"/>
    </source>
</evidence>
<evidence type="ECO:0000256" key="19">
    <source>
        <dbReference type="ARBA" id="ARBA00032804"/>
    </source>
</evidence>
<dbReference type="SUPFAM" id="SSF103657">
    <property type="entry name" value="BAR/IMD domain-like"/>
    <property type="match status" value="1"/>
</dbReference>
<comment type="subunit">
    <text evidence="23">Monomer and homodimer. Interacts with CXADR. Interacts presynaptically with the glutamate receptors GRIA2, GRIA3, GRIK3, isoform 3 of GRIA4, isoform A of GRM4, GRM7 and GRM8; with NAPA and NAPB; and with BTG2. The interaction with NAPA and NAPB disrupts the interaction with GRIA2, conducting to the internalization of GRIA2. Interacts with PRKCA; with the amine transporters SLC6A2 and SLC6A3; with the channels ASIC1 and ASIC2; with the GTP-binding proteins ARF1 and ARF3; with the ephrin receptor tyrosine kinases EPHA7, EPHB1 and EPHB2; with ERBB2 and through its PDZ domain with the C-terminal tail of PRLHR. Interacts with UNC5A. Interacts (via AH domain) with NCS1/FREQ; in a calcium-dependent manner. Interacts with F-actin and associates with the ARP2/3 complex. Interacts (via PDZ domain) with ARF1 (activated); the interaction blocks Arp2/3 complex inhibition. Interacts with SORCS3.</text>
</comment>
<dbReference type="KEGG" id="tut:107361741"/>